<feature type="compositionally biased region" description="Low complexity" evidence="4">
    <location>
        <begin position="36"/>
        <end position="50"/>
    </location>
</feature>
<dbReference type="Gene3D" id="1.20.120.50">
    <property type="entry name" value="Hemerythrin-like"/>
    <property type="match status" value="1"/>
</dbReference>
<dbReference type="InterPro" id="IPR012312">
    <property type="entry name" value="Hemerythrin-like"/>
</dbReference>
<evidence type="ECO:0000256" key="2">
    <source>
        <dbReference type="ARBA" id="ARBA00022723"/>
    </source>
</evidence>
<dbReference type="Pfam" id="PF01814">
    <property type="entry name" value="Hemerythrin"/>
    <property type="match status" value="1"/>
</dbReference>
<dbReference type="InterPro" id="IPR035938">
    <property type="entry name" value="Hemerythrin-like_sf"/>
</dbReference>
<feature type="domain" description="Hemerythrin-like" evidence="5">
    <location>
        <begin position="67"/>
        <end position="166"/>
    </location>
</feature>
<dbReference type="AlphaFoldDB" id="A0A7S1DQE7"/>
<evidence type="ECO:0000256" key="4">
    <source>
        <dbReference type="SAM" id="MobiDB-lite"/>
    </source>
</evidence>
<comment type="similarity">
    <text evidence="1">Belongs to the hemerythrin family.</text>
</comment>
<sequence>MPSRPGGGSPPPPPAASGDNDQHPHKRKAGESAVDEQQQQQGCSDGQEGEAAVAEVGPVRVASVLNAELDRQHDECAAALEELATQRSTGALDAALSTIRRHFEYEEELLDRHLYPDLASGGAADGGMCGGFNADANMRTSHFADHSRIISAMEEKLAALRKGVEAEAGEASCGSGG</sequence>
<evidence type="ECO:0000256" key="1">
    <source>
        <dbReference type="ARBA" id="ARBA00010587"/>
    </source>
</evidence>
<keyword evidence="3" id="KW-0408">Iron</keyword>
<evidence type="ECO:0000256" key="3">
    <source>
        <dbReference type="ARBA" id="ARBA00023004"/>
    </source>
</evidence>
<dbReference type="EMBL" id="HBFX01013688">
    <property type="protein sequence ID" value="CAD8953667.1"/>
    <property type="molecule type" value="Transcribed_RNA"/>
</dbReference>
<evidence type="ECO:0000313" key="6">
    <source>
        <dbReference type="EMBL" id="CAD8953667.1"/>
    </source>
</evidence>
<gene>
    <name evidence="6" type="ORF">HAND00432_LOCUS8204</name>
</gene>
<keyword evidence="2" id="KW-0479">Metal-binding</keyword>
<organism evidence="6">
    <name type="scientific">Hemiselmis andersenii</name>
    <name type="common">Cryptophyte alga</name>
    <dbReference type="NCBI Taxonomy" id="464988"/>
    <lineage>
        <taxon>Eukaryota</taxon>
        <taxon>Cryptophyceae</taxon>
        <taxon>Cryptomonadales</taxon>
        <taxon>Hemiselmidaceae</taxon>
        <taxon>Hemiselmis</taxon>
    </lineage>
</organism>
<name>A0A7S1DQE7_HEMAN</name>
<feature type="region of interest" description="Disordered" evidence="4">
    <location>
        <begin position="1"/>
        <end position="54"/>
    </location>
</feature>
<evidence type="ECO:0000259" key="5">
    <source>
        <dbReference type="Pfam" id="PF01814"/>
    </source>
</evidence>
<dbReference type="GO" id="GO:0046872">
    <property type="term" value="F:metal ion binding"/>
    <property type="evidence" value="ECO:0007669"/>
    <property type="project" value="UniProtKB-KW"/>
</dbReference>
<dbReference type="SUPFAM" id="SSF47188">
    <property type="entry name" value="Hemerythrin-like"/>
    <property type="match status" value="1"/>
</dbReference>
<reference evidence="6" key="1">
    <citation type="submission" date="2021-01" db="EMBL/GenBank/DDBJ databases">
        <authorList>
            <person name="Corre E."/>
            <person name="Pelletier E."/>
            <person name="Niang G."/>
            <person name="Scheremetjew M."/>
            <person name="Finn R."/>
            <person name="Kale V."/>
            <person name="Holt S."/>
            <person name="Cochrane G."/>
            <person name="Meng A."/>
            <person name="Brown T."/>
            <person name="Cohen L."/>
        </authorList>
    </citation>
    <scope>NUCLEOTIDE SEQUENCE</scope>
    <source>
        <strain evidence="6">CCMP644</strain>
    </source>
</reference>
<proteinExistence type="inferred from homology"/>
<protein>
    <recommendedName>
        <fullName evidence="5">Hemerythrin-like domain-containing protein</fullName>
    </recommendedName>
</protein>
<accession>A0A7S1DQE7</accession>